<evidence type="ECO:0000256" key="2">
    <source>
        <dbReference type="SAM" id="Phobius"/>
    </source>
</evidence>
<dbReference type="EMBL" id="CP089277">
    <property type="protein sequence ID" value="USP78408.1"/>
    <property type="molecule type" value="Genomic_DNA"/>
</dbReference>
<feature type="compositionally biased region" description="Low complexity" evidence="1">
    <location>
        <begin position="874"/>
        <end position="888"/>
    </location>
</feature>
<evidence type="ECO:0000259" key="3">
    <source>
        <dbReference type="PROSITE" id="PS50181"/>
    </source>
</evidence>
<dbReference type="Proteomes" id="UP001056012">
    <property type="component" value="Chromosome 4"/>
</dbReference>
<dbReference type="PANTHER" id="PTHR37490">
    <property type="entry name" value="EXPRESSED PROTEIN"/>
    <property type="match status" value="1"/>
</dbReference>
<keyword evidence="2" id="KW-1133">Transmembrane helix</keyword>
<feature type="transmembrane region" description="Helical" evidence="2">
    <location>
        <begin position="7"/>
        <end position="26"/>
    </location>
</feature>
<dbReference type="Pfam" id="PF11913">
    <property type="entry name" value="DUF3431"/>
    <property type="match status" value="1"/>
</dbReference>
<evidence type="ECO:0000313" key="5">
    <source>
        <dbReference type="Proteomes" id="UP001056012"/>
    </source>
</evidence>
<feature type="domain" description="F-box" evidence="3">
    <location>
        <begin position="258"/>
        <end position="304"/>
    </location>
</feature>
<dbReference type="InterPro" id="IPR036047">
    <property type="entry name" value="F-box-like_dom_sf"/>
</dbReference>
<dbReference type="InterPro" id="IPR021838">
    <property type="entry name" value="DUF3431"/>
</dbReference>
<evidence type="ECO:0000256" key="1">
    <source>
        <dbReference type="SAM" id="MobiDB-lite"/>
    </source>
</evidence>
<keyword evidence="2" id="KW-0472">Membrane</keyword>
<dbReference type="SMART" id="SM00256">
    <property type="entry name" value="FBOX"/>
    <property type="match status" value="1"/>
</dbReference>
<dbReference type="AlphaFoldDB" id="A0A9Q8ZDS6"/>
<feature type="compositionally biased region" description="Low complexity" evidence="1">
    <location>
        <begin position="917"/>
        <end position="941"/>
    </location>
</feature>
<dbReference type="InterPro" id="IPR001810">
    <property type="entry name" value="F-box_dom"/>
</dbReference>
<feature type="compositionally biased region" description="Polar residues" evidence="1">
    <location>
        <begin position="942"/>
        <end position="952"/>
    </location>
</feature>
<feature type="compositionally biased region" description="Basic and acidic residues" evidence="1">
    <location>
        <begin position="1006"/>
        <end position="1051"/>
    </location>
</feature>
<feature type="region of interest" description="Disordered" evidence="1">
    <location>
        <begin position="42"/>
        <end position="71"/>
    </location>
</feature>
<name>A0A9Q8ZDS6_CURCL</name>
<accession>A0A9Q8ZDS6</accession>
<proteinExistence type="predicted"/>
<feature type="compositionally biased region" description="Low complexity" evidence="1">
    <location>
        <begin position="839"/>
        <end position="851"/>
    </location>
</feature>
<dbReference type="SUPFAM" id="SSF81383">
    <property type="entry name" value="F-box domain"/>
    <property type="match status" value="1"/>
</dbReference>
<feature type="compositionally biased region" description="Basic and acidic residues" evidence="1">
    <location>
        <begin position="890"/>
        <end position="901"/>
    </location>
</feature>
<dbReference type="PROSITE" id="PS50181">
    <property type="entry name" value="FBOX"/>
    <property type="match status" value="1"/>
</dbReference>
<reference evidence="4" key="1">
    <citation type="submission" date="2021-12" db="EMBL/GenBank/DDBJ databases">
        <title>Curvularia clavata genome.</title>
        <authorList>
            <person name="Cao Y."/>
        </authorList>
    </citation>
    <scope>NUCLEOTIDE SEQUENCE</scope>
    <source>
        <strain evidence="4">Yc1106</strain>
    </source>
</reference>
<gene>
    <name evidence="4" type="ORF">yc1106_05682</name>
</gene>
<keyword evidence="5" id="KW-1185">Reference proteome</keyword>
<feature type="region of interest" description="Disordered" evidence="1">
    <location>
        <begin position="742"/>
        <end position="771"/>
    </location>
</feature>
<feature type="compositionally biased region" description="Basic and acidic residues" evidence="1">
    <location>
        <begin position="957"/>
        <end position="978"/>
    </location>
</feature>
<sequence>MPRLMTARNAAVLVNIVLLTALFFHLKYELWDKSAAAPEPASLPHLPDEIYDEQRPDESSHEAKGKPLQANEGIQERRTAVVVASQRGENVTWLDEYFPTWEKNIYRVDDQDAPLTVPMNKGRESMAYLTYIIDHYASLPDNVLFLHPTRYQWHNDDPDYDGLPMLRHFQIPYLEKEGYVNIRCAWSMGCPNEIKPLAEAGEHREAVHAGGDYKKAFEHLFPGKEVPAVVGVSCCAQFAATKEKIRERKKEEYESSMSPTLDHLPFDILFCIASNLSLEDIVHLGQTCRQLGALLDERTVCRSIIEIDFPYTEEAVLARAQKMTYKQAMKAIYARRHALSTASPFSASVWGSGNGFVYGQGMLCVLQGQTVRMSDLRLQSRDLHLDLGAIVGPFLGPSWSSPGDFDVELLNYADGILAIHVTQGGSADGGYIVVLNVAQELHDNRRVIQVARLTSSSKLFVRHTADFLYYGTHTGRGNDGHHKWEIDGICLNKKTRLPDGTKRLLLDNFHGSDIGSTVAFEIHNGYFYAVSNQGTFEVEEIDYTSFYHVVRFPIHSPLTTSVERNERLYRRQHRQGPIHDSWTDLTLQRDERTNDTVIVEARREWAEASSRQSRTFYVTKLEFGSQNGTNDLINDELMLPEDDIYLPVIDSSNKPQWKPTPDLFSWSQHTEFCSADPAPRSFMLARTKFRAYNYGCTTFVDLVEDEGCSQPALIVVTMETITNLASTATTAASKLIYGNQTQNNETAGKEPVSGEKGAGTATDPYDQGNAATPLATADKADFIDSSNNETAGKEPVSGVLGSGTATEPFDQGNNANATEKVAEKTSRSDSFLKLDPVHQTQAETTTSAPTTGKDDTSNVGMPITSLAPDTAVLSSETTSNTTEATSVTDKVWKENPLDDISRSGAPGAGPEAPSNVTAATPDAAATTTTATSTDAAIKTSAPDSVTASSGVYSGSEPRSEDDAGIKTEAEKESEKRDTPAWTDTGVPSDSTKYEQDVAIQNAASPKESKSALEKETSRKSESTEGNEEKGSKMSHLKEKMKNKLHIGSKDK</sequence>
<protein>
    <submittedName>
        <fullName evidence="4">F-box domain-containing protein</fullName>
    </submittedName>
</protein>
<feature type="compositionally biased region" description="Basic and acidic residues" evidence="1">
    <location>
        <begin position="820"/>
        <end position="836"/>
    </location>
</feature>
<dbReference type="VEuPathDB" id="FungiDB:yc1106_05682"/>
<dbReference type="PANTHER" id="PTHR37490:SF3">
    <property type="entry name" value="DUF3431 DOMAIN CONTAINING PROTEIN"/>
    <property type="match status" value="1"/>
</dbReference>
<dbReference type="OrthoDB" id="426718at2759"/>
<dbReference type="CDD" id="cd09917">
    <property type="entry name" value="F-box_SF"/>
    <property type="match status" value="1"/>
</dbReference>
<feature type="compositionally biased region" description="Basic and acidic residues" evidence="1">
    <location>
        <begin position="46"/>
        <end position="65"/>
    </location>
</feature>
<keyword evidence="2" id="KW-0812">Transmembrane</keyword>
<organism evidence="4 5">
    <name type="scientific">Curvularia clavata</name>
    <dbReference type="NCBI Taxonomy" id="95742"/>
    <lineage>
        <taxon>Eukaryota</taxon>
        <taxon>Fungi</taxon>
        <taxon>Dikarya</taxon>
        <taxon>Ascomycota</taxon>
        <taxon>Pezizomycotina</taxon>
        <taxon>Dothideomycetes</taxon>
        <taxon>Pleosporomycetidae</taxon>
        <taxon>Pleosporales</taxon>
        <taxon>Pleosporineae</taxon>
        <taxon>Pleosporaceae</taxon>
        <taxon>Curvularia</taxon>
    </lineage>
</organism>
<feature type="region of interest" description="Disordered" evidence="1">
    <location>
        <begin position="784"/>
        <end position="1051"/>
    </location>
</feature>
<evidence type="ECO:0000313" key="4">
    <source>
        <dbReference type="EMBL" id="USP78408.1"/>
    </source>
</evidence>
<dbReference type="Pfam" id="PF12937">
    <property type="entry name" value="F-box-like"/>
    <property type="match status" value="1"/>
</dbReference>